<evidence type="ECO:0000313" key="3">
    <source>
        <dbReference type="Proteomes" id="UP000269289"/>
    </source>
</evidence>
<dbReference type="InterPro" id="IPR036390">
    <property type="entry name" value="WH_DNA-bd_sf"/>
</dbReference>
<dbReference type="OrthoDB" id="9806976at2"/>
<name>A0A3M2IUC7_9CELL</name>
<dbReference type="InterPro" id="IPR036388">
    <property type="entry name" value="WH-like_DNA-bd_sf"/>
</dbReference>
<dbReference type="EMBL" id="RFFI01000180">
    <property type="protein sequence ID" value="RMI03466.1"/>
    <property type="molecule type" value="Genomic_DNA"/>
</dbReference>
<protein>
    <submittedName>
        <fullName evidence="2">ArsR family transcriptional regulator</fullName>
    </submittedName>
</protein>
<dbReference type="InterPro" id="IPR011991">
    <property type="entry name" value="ArsR-like_HTH"/>
</dbReference>
<evidence type="ECO:0000313" key="2">
    <source>
        <dbReference type="EMBL" id="RMI03466.1"/>
    </source>
</evidence>
<comment type="caution">
    <text evidence="2">The sequence shown here is derived from an EMBL/GenBank/DDBJ whole genome shotgun (WGS) entry which is preliminary data.</text>
</comment>
<gene>
    <name evidence="2" type="ORF">EBM89_19450</name>
</gene>
<dbReference type="PANTHER" id="PTHR38600:SF2">
    <property type="entry name" value="SLL0088 PROTEIN"/>
    <property type="match status" value="1"/>
</dbReference>
<dbReference type="Gene3D" id="1.10.10.10">
    <property type="entry name" value="Winged helix-like DNA-binding domain superfamily/Winged helix DNA-binding domain"/>
    <property type="match status" value="1"/>
</dbReference>
<dbReference type="SUPFAM" id="SSF46785">
    <property type="entry name" value="Winged helix' DNA-binding domain"/>
    <property type="match status" value="1"/>
</dbReference>
<dbReference type="AlphaFoldDB" id="A0A3M2IUC7"/>
<proteinExistence type="predicted"/>
<dbReference type="GO" id="GO:0003700">
    <property type="term" value="F:DNA-binding transcription factor activity"/>
    <property type="evidence" value="ECO:0007669"/>
    <property type="project" value="InterPro"/>
</dbReference>
<dbReference type="PANTHER" id="PTHR38600">
    <property type="entry name" value="TRANSCRIPTIONAL REGULATORY PROTEIN"/>
    <property type="match status" value="1"/>
</dbReference>
<feature type="domain" description="HTH arsR-type" evidence="1">
    <location>
        <begin position="3"/>
        <end position="97"/>
    </location>
</feature>
<organism evidence="2 3">
    <name type="scientific">Cellulomonas triticagri</name>
    <dbReference type="NCBI Taxonomy" id="2483352"/>
    <lineage>
        <taxon>Bacteria</taxon>
        <taxon>Bacillati</taxon>
        <taxon>Actinomycetota</taxon>
        <taxon>Actinomycetes</taxon>
        <taxon>Micrococcales</taxon>
        <taxon>Cellulomonadaceae</taxon>
        <taxon>Cellulomonas</taxon>
    </lineage>
</organism>
<dbReference type="InterPro" id="IPR001845">
    <property type="entry name" value="HTH_ArsR_DNA-bd_dom"/>
</dbReference>
<dbReference type="PROSITE" id="PS50987">
    <property type="entry name" value="HTH_ARSR_2"/>
    <property type="match status" value="1"/>
</dbReference>
<accession>A0A3M2IUC7</accession>
<dbReference type="Proteomes" id="UP000269289">
    <property type="component" value="Unassembled WGS sequence"/>
</dbReference>
<dbReference type="SMART" id="SM00418">
    <property type="entry name" value="HTH_ARSR"/>
    <property type="match status" value="1"/>
</dbReference>
<dbReference type="RefSeq" id="WP_122151244.1">
    <property type="nucleotide sequence ID" value="NZ_RFFI01000180.1"/>
</dbReference>
<sequence>MVVRQLDQDEVDRVFAALADATRRDIVTRVLRQEASVSTLAEGYAMSFAAVQKHVAVLERAHLVIKQRHGREQIVHADLSTIRAAARLLDRLEEIWRGRIDRVDDLLAAPQEGTAT</sequence>
<dbReference type="CDD" id="cd00090">
    <property type="entry name" value="HTH_ARSR"/>
    <property type="match status" value="1"/>
</dbReference>
<keyword evidence="3" id="KW-1185">Reference proteome</keyword>
<reference evidence="2 3" key="1">
    <citation type="submission" date="2018-10" db="EMBL/GenBank/DDBJ databases">
        <title>Isolation, diversity and antifungal activity of actinobacteria from wheat.</title>
        <authorList>
            <person name="Han C."/>
        </authorList>
    </citation>
    <scope>NUCLEOTIDE SEQUENCE [LARGE SCALE GENOMIC DNA]</scope>
    <source>
        <strain evidence="2 3">NEAU-YY56</strain>
    </source>
</reference>
<evidence type="ECO:0000259" key="1">
    <source>
        <dbReference type="PROSITE" id="PS50987"/>
    </source>
</evidence>